<accession>A0A9E8SG78</accession>
<evidence type="ECO:0000313" key="2">
    <source>
        <dbReference type="Proteomes" id="UP001164705"/>
    </source>
</evidence>
<reference evidence="1" key="1">
    <citation type="submission" date="2022-11" db="EMBL/GenBank/DDBJ databases">
        <title>Lacinutrix neustonica HL-RS19T sp. nov., isolated from the surface microlayer sample of brackish Lake Shihwa.</title>
        <authorList>
            <person name="Choi J.Y."/>
            <person name="Hwang C.Y."/>
        </authorList>
    </citation>
    <scope>NUCLEOTIDE SEQUENCE</scope>
    <source>
        <strain evidence="1">HL-RS19</strain>
    </source>
</reference>
<proteinExistence type="predicted"/>
<keyword evidence="2" id="KW-1185">Reference proteome</keyword>
<gene>
    <name evidence="1" type="ORF">N7U66_15755</name>
</gene>
<organism evidence="1 2">
    <name type="scientific">Lacinutrix neustonica</name>
    <dbReference type="NCBI Taxonomy" id="2980107"/>
    <lineage>
        <taxon>Bacteria</taxon>
        <taxon>Pseudomonadati</taxon>
        <taxon>Bacteroidota</taxon>
        <taxon>Flavobacteriia</taxon>
        <taxon>Flavobacteriales</taxon>
        <taxon>Flavobacteriaceae</taxon>
        <taxon>Lacinutrix</taxon>
    </lineage>
</organism>
<sequence length="116" mass="13214">MKQQSSKILLLIVIIGFFSACNSVKRVAKNEHLLTKTSLTVNNENEDREAITNLIYRKPNSTLPLIGTPLRLHIYNLARPNIDSILKARAKKTQNVTNAGRNFYLKNNKTNITHRD</sequence>
<dbReference type="PROSITE" id="PS51257">
    <property type="entry name" value="PROKAR_LIPOPROTEIN"/>
    <property type="match status" value="1"/>
</dbReference>
<dbReference type="AlphaFoldDB" id="A0A9E8SG78"/>
<dbReference type="RefSeq" id="WP_267676073.1">
    <property type="nucleotide sequence ID" value="NZ_CP113088.1"/>
</dbReference>
<dbReference type="EMBL" id="CP113088">
    <property type="protein sequence ID" value="WAC01460.1"/>
    <property type="molecule type" value="Genomic_DNA"/>
</dbReference>
<dbReference type="KEGG" id="lnu:N7U66_15755"/>
<dbReference type="Proteomes" id="UP001164705">
    <property type="component" value="Chromosome"/>
</dbReference>
<name>A0A9E8SG78_9FLAO</name>
<protein>
    <recommendedName>
        <fullName evidence="3">Lipoprotein</fullName>
    </recommendedName>
</protein>
<evidence type="ECO:0008006" key="3">
    <source>
        <dbReference type="Google" id="ProtNLM"/>
    </source>
</evidence>
<evidence type="ECO:0000313" key="1">
    <source>
        <dbReference type="EMBL" id="WAC01460.1"/>
    </source>
</evidence>